<evidence type="ECO:0000256" key="2">
    <source>
        <dbReference type="ARBA" id="ARBA00012423"/>
    </source>
</evidence>
<organism evidence="11">
    <name type="scientific">Phaffia rhodozyma</name>
    <name type="common">Yeast</name>
    <name type="synonym">Xanthophyllomyces dendrorhous</name>
    <dbReference type="NCBI Taxonomy" id="264483"/>
    <lineage>
        <taxon>Eukaryota</taxon>
        <taxon>Fungi</taxon>
        <taxon>Dikarya</taxon>
        <taxon>Basidiomycota</taxon>
        <taxon>Agaricomycotina</taxon>
        <taxon>Tremellomycetes</taxon>
        <taxon>Cystofilobasidiales</taxon>
        <taxon>Mrakiaceae</taxon>
        <taxon>Phaffia</taxon>
    </lineage>
</organism>
<sequence>MSPLTFQTLAPTAKHTATIIFSHGLGDQGASWLPMARMLAPALPYVKWVFPNAPEIPITLNNGHRMPGWFDLSSLEKLGDPREEDEKGLVDSADAIQAIISREGLAVGDNRIVVGGFSQGCVVSILAGLTKGTQGKEKEVQRALAGVVGLSGWLPLRDTLKERFHAEAKNLPIFWGHGTADQVVGYKYGQQSVEILISQYGLEKSSGQAGKGIQFESYPGLGHGSSPQELKDLSAWLQRVIPTI</sequence>
<keyword evidence="6" id="KW-0276">Fatty acid metabolism</keyword>
<evidence type="ECO:0000256" key="1">
    <source>
        <dbReference type="ARBA" id="ARBA00006499"/>
    </source>
</evidence>
<evidence type="ECO:0000256" key="9">
    <source>
        <dbReference type="ARBA" id="ARBA00047337"/>
    </source>
</evidence>
<name>A0A0F7SFF5_PHARH</name>
<proteinExistence type="inferred from homology"/>
<dbReference type="AlphaFoldDB" id="A0A0F7SFF5"/>
<comment type="function">
    <text evidence="7">Hydrolyzes fatty acids from S-acylated cysteine residues in proteins with a strong preference for palmitoylated G-alpha proteins over other acyl substrates. Mediates the deacylation of G-alpha proteins such as GPA1 in vivo, but has weak or no activity toward palmitoylated Ras proteins. Has weak lysophospholipase activity in vitro; however such activity may not exist in vivo.</text>
</comment>
<dbReference type="EC" id="3.1.2.22" evidence="2"/>
<evidence type="ECO:0000256" key="4">
    <source>
        <dbReference type="ARBA" id="ARBA00022487"/>
    </source>
</evidence>
<keyword evidence="4" id="KW-0719">Serine esterase</keyword>
<accession>A0A0F7SFF5</accession>
<evidence type="ECO:0000259" key="10">
    <source>
        <dbReference type="Pfam" id="PF02230"/>
    </source>
</evidence>
<dbReference type="GO" id="GO:0006631">
    <property type="term" value="P:fatty acid metabolic process"/>
    <property type="evidence" value="ECO:0007669"/>
    <property type="project" value="UniProtKB-KW"/>
</dbReference>
<dbReference type="EMBL" id="LN483116">
    <property type="protein sequence ID" value="CDZ96223.1"/>
    <property type="molecule type" value="Genomic_DNA"/>
</dbReference>
<dbReference type="Gene3D" id="3.40.50.1820">
    <property type="entry name" value="alpha/beta hydrolase"/>
    <property type="match status" value="1"/>
</dbReference>
<feature type="domain" description="Phospholipase/carboxylesterase/thioesterase" evidence="10">
    <location>
        <begin position="8"/>
        <end position="240"/>
    </location>
</feature>
<comment type="similarity">
    <text evidence="1">Belongs to the AB hydrolase superfamily. AB hydrolase 2 family.</text>
</comment>
<evidence type="ECO:0000313" key="11">
    <source>
        <dbReference type="EMBL" id="CDZ96223.1"/>
    </source>
</evidence>
<keyword evidence="6" id="KW-0443">Lipid metabolism</keyword>
<protein>
    <recommendedName>
        <fullName evidence="3">Acyl-protein thioesterase 1</fullName>
        <ecNumber evidence="2">3.1.2.22</ecNumber>
    </recommendedName>
    <alternativeName>
        <fullName evidence="8">Palmitoyl-protein hydrolase</fullName>
    </alternativeName>
</protein>
<evidence type="ECO:0000256" key="7">
    <source>
        <dbReference type="ARBA" id="ARBA00029392"/>
    </source>
</evidence>
<dbReference type="PANTHER" id="PTHR10655">
    <property type="entry name" value="LYSOPHOSPHOLIPASE-RELATED"/>
    <property type="match status" value="1"/>
</dbReference>
<dbReference type="InterPro" id="IPR029058">
    <property type="entry name" value="AB_hydrolase_fold"/>
</dbReference>
<dbReference type="InterPro" id="IPR003140">
    <property type="entry name" value="PLipase/COase/thioEstase"/>
</dbReference>
<dbReference type="GO" id="GO:0005737">
    <property type="term" value="C:cytoplasm"/>
    <property type="evidence" value="ECO:0007669"/>
    <property type="project" value="TreeGrafter"/>
</dbReference>
<evidence type="ECO:0000256" key="3">
    <source>
        <dbReference type="ARBA" id="ARBA00014923"/>
    </source>
</evidence>
<dbReference type="Pfam" id="PF02230">
    <property type="entry name" value="Abhydrolase_2"/>
    <property type="match status" value="1"/>
</dbReference>
<dbReference type="PANTHER" id="PTHR10655:SF17">
    <property type="entry name" value="LYSOPHOSPHOLIPASE-LIKE PROTEIN 1"/>
    <property type="match status" value="1"/>
</dbReference>
<evidence type="ECO:0000256" key="5">
    <source>
        <dbReference type="ARBA" id="ARBA00022801"/>
    </source>
</evidence>
<dbReference type="GO" id="GO:0052689">
    <property type="term" value="F:carboxylic ester hydrolase activity"/>
    <property type="evidence" value="ECO:0007669"/>
    <property type="project" value="UniProtKB-KW"/>
</dbReference>
<dbReference type="InterPro" id="IPR050565">
    <property type="entry name" value="LYPA1-2/EST-like"/>
</dbReference>
<comment type="catalytic activity">
    <reaction evidence="9">
        <text>S-hexadecanoyl-L-cysteinyl-[protein] + H2O = L-cysteinyl-[protein] + hexadecanoate + H(+)</text>
        <dbReference type="Rhea" id="RHEA:19233"/>
        <dbReference type="Rhea" id="RHEA-COMP:10131"/>
        <dbReference type="Rhea" id="RHEA-COMP:11032"/>
        <dbReference type="ChEBI" id="CHEBI:7896"/>
        <dbReference type="ChEBI" id="CHEBI:15377"/>
        <dbReference type="ChEBI" id="CHEBI:15378"/>
        <dbReference type="ChEBI" id="CHEBI:29950"/>
        <dbReference type="ChEBI" id="CHEBI:74151"/>
        <dbReference type="EC" id="3.1.2.22"/>
    </reaction>
</comment>
<dbReference type="GO" id="GO:0008474">
    <property type="term" value="F:palmitoyl-(protein) hydrolase activity"/>
    <property type="evidence" value="ECO:0007669"/>
    <property type="project" value="UniProtKB-EC"/>
</dbReference>
<reference evidence="11" key="1">
    <citation type="submission" date="2014-08" db="EMBL/GenBank/DDBJ databases">
        <authorList>
            <person name="Sharma Rahul"/>
            <person name="Thines Marco"/>
        </authorList>
    </citation>
    <scope>NUCLEOTIDE SEQUENCE</scope>
</reference>
<dbReference type="SUPFAM" id="SSF53474">
    <property type="entry name" value="alpha/beta-Hydrolases"/>
    <property type="match status" value="1"/>
</dbReference>
<keyword evidence="5" id="KW-0378">Hydrolase</keyword>
<evidence type="ECO:0000256" key="6">
    <source>
        <dbReference type="ARBA" id="ARBA00022832"/>
    </source>
</evidence>
<evidence type="ECO:0000256" key="8">
    <source>
        <dbReference type="ARBA" id="ARBA00031195"/>
    </source>
</evidence>